<evidence type="ECO:0000313" key="2">
    <source>
        <dbReference type="EMBL" id="QHQ38604.1"/>
    </source>
</evidence>
<gene>
    <name evidence="2" type="ORF">GTQ55_06120</name>
    <name evidence="1" type="ORF">HNQ53_003558</name>
</gene>
<evidence type="ECO:0000313" key="3">
    <source>
        <dbReference type="Proteomes" id="UP000464675"/>
    </source>
</evidence>
<organism evidence="1 4">
    <name type="scientific">Microbulbifer hydrolyticus</name>
    <dbReference type="NCBI Taxonomy" id="48074"/>
    <lineage>
        <taxon>Bacteria</taxon>
        <taxon>Pseudomonadati</taxon>
        <taxon>Pseudomonadota</taxon>
        <taxon>Gammaproteobacteria</taxon>
        <taxon>Cellvibrionales</taxon>
        <taxon>Microbulbiferaceae</taxon>
        <taxon>Microbulbifer</taxon>
    </lineage>
</organism>
<evidence type="ECO:0000313" key="1">
    <source>
        <dbReference type="EMBL" id="MBB5213306.1"/>
    </source>
</evidence>
<dbReference type="EMBL" id="CP047491">
    <property type="protein sequence ID" value="QHQ38604.1"/>
    <property type="molecule type" value="Genomic_DNA"/>
</dbReference>
<reference evidence="2 3" key="1">
    <citation type="submission" date="2020-01" db="EMBL/GenBank/DDBJ databases">
        <title>The possibility of degradation of plastic by Microbulbifer hydrolyticus IRE-31.</title>
        <authorList>
            <person name="Liu L."/>
        </authorList>
    </citation>
    <scope>NUCLEOTIDE SEQUENCE [LARGE SCALE GENOMIC DNA]</scope>
    <source>
        <strain evidence="2 3">IRE-31</strain>
    </source>
</reference>
<keyword evidence="3" id="KW-1185">Reference proteome</keyword>
<protein>
    <recommendedName>
        <fullName evidence="5">Tetratricopeptide repeat protein</fullName>
    </recommendedName>
</protein>
<proteinExistence type="predicted"/>
<evidence type="ECO:0008006" key="5">
    <source>
        <dbReference type="Google" id="ProtNLM"/>
    </source>
</evidence>
<dbReference type="RefSeq" id="WP_161857935.1">
    <property type="nucleotide sequence ID" value="NZ_CP047491.1"/>
</dbReference>
<dbReference type="Proteomes" id="UP000563601">
    <property type="component" value="Unassembled WGS sequence"/>
</dbReference>
<dbReference type="EMBL" id="JACHHR010000010">
    <property type="protein sequence ID" value="MBB5213306.1"/>
    <property type="molecule type" value="Genomic_DNA"/>
</dbReference>
<reference evidence="1 4" key="2">
    <citation type="submission" date="2020-08" db="EMBL/GenBank/DDBJ databases">
        <title>Genomic Encyclopedia of Type Strains, Phase IV (KMG-IV): sequencing the most valuable type-strain genomes for metagenomic binning, comparative biology and taxonomic classification.</title>
        <authorList>
            <person name="Goeker M."/>
        </authorList>
    </citation>
    <scope>NUCLEOTIDE SEQUENCE [LARGE SCALE GENOMIC DNA]</scope>
    <source>
        <strain evidence="1 4">DSM 11525</strain>
    </source>
</reference>
<dbReference type="OrthoDB" id="5743205at2"/>
<accession>A0A6P1T716</accession>
<sequence>MIQRIIILSLIVPAFSFAHELPDISKEWNHRVEKFQEYVVSNNCSDAIEESKVLLEIDPASTEAMFYLYYSSKKCGSELPEWLGEPSSWPNGAVEERYYIGLAQTLGSEKVNKARQ</sequence>
<dbReference type="AlphaFoldDB" id="A0A6P1T716"/>
<dbReference type="Proteomes" id="UP000464675">
    <property type="component" value="Chromosome"/>
</dbReference>
<evidence type="ECO:0000313" key="4">
    <source>
        <dbReference type="Proteomes" id="UP000563601"/>
    </source>
</evidence>
<name>A0A6P1T716_9GAMM</name>